<keyword evidence="3" id="KW-0964">Secreted</keyword>
<evidence type="ECO:0000256" key="4">
    <source>
        <dbReference type="ARBA" id="ARBA00022729"/>
    </source>
</evidence>
<evidence type="ECO:0000256" key="2">
    <source>
        <dbReference type="ARBA" id="ARBA00008326"/>
    </source>
</evidence>
<dbReference type="AlphaFoldDB" id="A0AAY4C2P4"/>
<dbReference type="GO" id="GO:0019838">
    <property type="term" value="F:growth factor binding"/>
    <property type="evidence" value="ECO:0007669"/>
    <property type="project" value="UniProtKB-KW"/>
</dbReference>
<keyword evidence="9" id="KW-1185">Reference proteome</keyword>
<dbReference type="RefSeq" id="XP_028845760.1">
    <property type="nucleotide sequence ID" value="XM_028989927.1"/>
</dbReference>
<reference evidence="8 9" key="1">
    <citation type="submission" date="2020-06" db="EMBL/GenBank/DDBJ databases">
        <authorList>
            <consortium name="Wellcome Sanger Institute Data Sharing"/>
        </authorList>
    </citation>
    <scope>NUCLEOTIDE SEQUENCE [LARGE SCALE GENOMIC DNA]</scope>
</reference>
<gene>
    <name evidence="8" type="primary">fgfbp3</name>
</gene>
<dbReference type="InterPro" id="IPR010510">
    <property type="entry name" value="FGF1-bd"/>
</dbReference>
<accession>A0AAY4C2P4</accession>
<sequence>MWPHRCHLLFIPLLLLLSAPQTAGKKKSPAAKPAVPTSGELNTKDGHSCTWEVAGTEGPVTLKLSCSAQGEEPGRAYECQFTGQPDLCPPYKDKATQYWKQVVGKLRKRNDACEGEKVLKTRLCKKGPAQSHMRLAERSGEEKTEAVAPTLMGKEAGEGEKEPLLEDMMMNDGNAGDAESVNFCADGSLQVCSFFAKFFG</sequence>
<evidence type="ECO:0000256" key="6">
    <source>
        <dbReference type="ARBA" id="ARBA00023183"/>
    </source>
</evidence>
<dbReference type="Pfam" id="PF06473">
    <property type="entry name" value="FGF-BP1"/>
    <property type="match status" value="1"/>
</dbReference>
<name>A0AAY4C2P4_9TELE</name>
<dbReference type="PANTHER" id="PTHR15258:SF3">
    <property type="entry name" value="FIBROBLAST GROWTH FACTOR-BINDING PROTEIN 3"/>
    <property type="match status" value="1"/>
</dbReference>
<organism evidence="8 9">
    <name type="scientific">Denticeps clupeoides</name>
    <name type="common">denticle herring</name>
    <dbReference type="NCBI Taxonomy" id="299321"/>
    <lineage>
        <taxon>Eukaryota</taxon>
        <taxon>Metazoa</taxon>
        <taxon>Chordata</taxon>
        <taxon>Craniata</taxon>
        <taxon>Vertebrata</taxon>
        <taxon>Euteleostomi</taxon>
        <taxon>Actinopterygii</taxon>
        <taxon>Neopterygii</taxon>
        <taxon>Teleostei</taxon>
        <taxon>Clupei</taxon>
        <taxon>Clupeiformes</taxon>
        <taxon>Denticipitoidei</taxon>
        <taxon>Denticipitidae</taxon>
        <taxon>Denticeps</taxon>
    </lineage>
</organism>
<feature type="chain" id="PRO_5044323505" evidence="7">
    <location>
        <begin position="25"/>
        <end position="200"/>
    </location>
</feature>
<keyword evidence="5" id="KW-1015">Disulfide bond</keyword>
<evidence type="ECO:0000313" key="8">
    <source>
        <dbReference type="Ensembl" id="ENSDCDP00010026796.1"/>
    </source>
</evidence>
<evidence type="ECO:0000256" key="1">
    <source>
        <dbReference type="ARBA" id="ARBA00004613"/>
    </source>
</evidence>
<dbReference type="GO" id="GO:0007267">
    <property type="term" value="P:cell-cell signaling"/>
    <property type="evidence" value="ECO:0007669"/>
    <property type="project" value="TreeGrafter"/>
</dbReference>
<keyword evidence="4 7" id="KW-0732">Signal</keyword>
<keyword evidence="6" id="KW-0340">Growth factor binding</keyword>
<proteinExistence type="inferred from homology"/>
<dbReference type="Proteomes" id="UP000694580">
    <property type="component" value="Chromosome 8"/>
</dbReference>
<evidence type="ECO:0000256" key="3">
    <source>
        <dbReference type="ARBA" id="ARBA00022525"/>
    </source>
</evidence>
<reference evidence="8" key="3">
    <citation type="submission" date="2025-09" db="UniProtKB">
        <authorList>
            <consortium name="Ensembl"/>
        </authorList>
    </citation>
    <scope>IDENTIFICATION</scope>
</reference>
<comment type="subcellular location">
    <subcellularLocation>
        <location evidence="1">Secreted</location>
    </subcellularLocation>
</comment>
<evidence type="ECO:0000256" key="5">
    <source>
        <dbReference type="ARBA" id="ARBA00023157"/>
    </source>
</evidence>
<feature type="signal peptide" evidence="7">
    <location>
        <begin position="1"/>
        <end position="24"/>
    </location>
</feature>
<dbReference type="GeneTree" id="ENSGT00940000154372"/>
<dbReference type="GO" id="GO:0005576">
    <property type="term" value="C:extracellular region"/>
    <property type="evidence" value="ECO:0007669"/>
    <property type="project" value="UniProtKB-SubCell"/>
</dbReference>
<dbReference type="PANTHER" id="PTHR15258">
    <property type="entry name" value="FGF BINDING PROTEIN-RELATED"/>
    <property type="match status" value="1"/>
</dbReference>
<comment type="similarity">
    <text evidence="2">Belongs to the fibroblast growth factor-binding protein family.</text>
</comment>
<evidence type="ECO:0000256" key="7">
    <source>
        <dbReference type="SAM" id="SignalP"/>
    </source>
</evidence>
<dbReference type="GeneID" id="114796057"/>
<protein>
    <submittedName>
        <fullName evidence="8">Uncharacterized protein</fullName>
    </submittedName>
</protein>
<dbReference type="Ensembl" id="ENSDCDT00010033253.1">
    <property type="protein sequence ID" value="ENSDCDP00010026796.1"/>
    <property type="gene ID" value="ENSDCDG00010017076.1"/>
</dbReference>
<evidence type="ECO:0000313" key="9">
    <source>
        <dbReference type="Proteomes" id="UP000694580"/>
    </source>
</evidence>
<reference evidence="8" key="2">
    <citation type="submission" date="2025-08" db="UniProtKB">
        <authorList>
            <consortium name="Ensembl"/>
        </authorList>
    </citation>
    <scope>IDENTIFICATION</scope>
</reference>